<dbReference type="Proteomes" id="UP001152607">
    <property type="component" value="Unassembled WGS sequence"/>
</dbReference>
<feature type="region of interest" description="Disordered" evidence="1">
    <location>
        <begin position="1"/>
        <end position="64"/>
    </location>
</feature>
<name>A0A9W4UGU7_9PLEO</name>
<evidence type="ECO:0000313" key="3">
    <source>
        <dbReference type="Proteomes" id="UP001152607"/>
    </source>
</evidence>
<keyword evidence="3" id="KW-1185">Reference proteome</keyword>
<reference evidence="2" key="1">
    <citation type="submission" date="2023-01" db="EMBL/GenBank/DDBJ databases">
        <authorList>
            <person name="Van Ghelder C."/>
            <person name="Rancurel C."/>
        </authorList>
    </citation>
    <scope>NUCLEOTIDE SEQUENCE</scope>
    <source>
        <strain evidence="2">CNCM I-4278</strain>
    </source>
</reference>
<feature type="compositionally biased region" description="Polar residues" evidence="1">
    <location>
        <begin position="11"/>
        <end position="20"/>
    </location>
</feature>
<evidence type="ECO:0000313" key="2">
    <source>
        <dbReference type="EMBL" id="CAI6335084.1"/>
    </source>
</evidence>
<accession>A0A9W4UGU7</accession>
<evidence type="ECO:0000256" key="1">
    <source>
        <dbReference type="SAM" id="MobiDB-lite"/>
    </source>
</evidence>
<organism evidence="2 3">
    <name type="scientific">Periconia digitata</name>
    <dbReference type="NCBI Taxonomy" id="1303443"/>
    <lineage>
        <taxon>Eukaryota</taxon>
        <taxon>Fungi</taxon>
        <taxon>Dikarya</taxon>
        <taxon>Ascomycota</taxon>
        <taxon>Pezizomycotina</taxon>
        <taxon>Dothideomycetes</taxon>
        <taxon>Pleosporomycetidae</taxon>
        <taxon>Pleosporales</taxon>
        <taxon>Massarineae</taxon>
        <taxon>Periconiaceae</taxon>
        <taxon>Periconia</taxon>
    </lineage>
</organism>
<feature type="compositionally biased region" description="Basic and acidic residues" evidence="1">
    <location>
        <begin position="21"/>
        <end position="31"/>
    </location>
</feature>
<dbReference type="EMBL" id="CAOQHR010000005">
    <property type="protein sequence ID" value="CAI6335084.1"/>
    <property type="molecule type" value="Genomic_DNA"/>
</dbReference>
<comment type="caution">
    <text evidence="2">The sequence shown here is derived from an EMBL/GenBank/DDBJ whole genome shotgun (WGS) entry which is preliminary data.</text>
</comment>
<dbReference type="AlphaFoldDB" id="A0A9W4UGU7"/>
<sequence>MTSGRVPLPSPSNNFDFISQRQDEETKENRLQRRKHRHHGSQPSPVFPTIHVGEGRCGKAMSLT</sequence>
<protein>
    <submittedName>
        <fullName evidence="2">Uncharacterized protein</fullName>
    </submittedName>
</protein>
<gene>
    <name evidence="2" type="ORF">PDIGIT_LOCUS8161</name>
</gene>
<proteinExistence type="predicted"/>